<feature type="domain" description="Antistasin-like" evidence="3">
    <location>
        <begin position="358"/>
        <end position="380"/>
    </location>
</feature>
<dbReference type="SUPFAM" id="SSF57262">
    <property type="entry name" value="Leech antihemostatic proteins"/>
    <property type="match status" value="1"/>
</dbReference>
<dbReference type="InterPro" id="IPR004094">
    <property type="entry name" value="Antistasin-like"/>
</dbReference>
<dbReference type="EMBL" id="JH817153">
    <property type="protein sequence ID" value="EKC37047.1"/>
    <property type="molecule type" value="Genomic_DNA"/>
</dbReference>
<name>K1QK01_MAGGI</name>
<proteinExistence type="predicted"/>
<dbReference type="GO" id="GO:0004867">
    <property type="term" value="F:serine-type endopeptidase inhibitor activity"/>
    <property type="evidence" value="ECO:0007669"/>
    <property type="project" value="UniProtKB-KW"/>
</dbReference>
<organism evidence="4">
    <name type="scientific">Magallana gigas</name>
    <name type="common">Pacific oyster</name>
    <name type="synonym">Crassostrea gigas</name>
    <dbReference type="NCBI Taxonomy" id="29159"/>
    <lineage>
        <taxon>Eukaryota</taxon>
        <taxon>Metazoa</taxon>
        <taxon>Spiralia</taxon>
        <taxon>Lophotrochozoa</taxon>
        <taxon>Mollusca</taxon>
        <taxon>Bivalvia</taxon>
        <taxon>Autobranchia</taxon>
        <taxon>Pteriomorphia</taxon>
        <taxon>Ostreida</taxon>
        <taxon>Ostreoidea</taxon>
        <taxon>Ostreidae</taxon>
        <taxon>Magallana</taxon>
    </lineage>
</organism>
<dbReference type="Gene3D" id="2.10.22.10">
    <property type="entry name" value="Antistasin, domain 1"/>
    <property type="match status" value="1"/>
</dbReference>
<evidence type="ECO:0000256" key="2">
    <source>
        <dbReference type="ARBA" id="ARBA00022900"/>
    </source>
</evidence>
<keyword evidence="1" id="KW-0646">Protease inhibitor</keyword>
<dbReference type="InterPro" id="IPR011061">
    <property type="entry name" value="Hirudin/antistatin"/>
</dbReference>
<dbReference type="AlphaFoldDB" id="K1QK01"/>
<keyword evidence="2" id="KW-0722">Serine protease inhibitor</keyword>
<dbReference type="HOGENOM" id="CLU_693087_0_0_1"/>
<gene>
    <name evidence="4" type="ORF">CGI_10014363</name>
</gene>
<feature type="domain" description="Antistasin-like" evidence="3">
    <location>
        <begin position="296"/>
        <end position="317"/>
    </location>
</feature>
<sequence length="398" mass="41538">MFFQKLIQASDGSRCKSDSVSCLPAPWCTTIADLNGCRTCECNSEFINEIVFSCPSYKATCYKAIAWNLNTLSARENGLVPRTGTSYLRATSYSLRSFRSSRAIASAGALSPFDTSMYGNNGGFGFPGFPSYSGQMGPVNPMASMFGSGNPMSGSGNSPMSRPMGFSGGMSPMGGFMGQMNPMMGASAGLTNQKTPNVNQTDCDPAPYTCPAPPPWCQRIVDEKGCTKCACGNDLKAYYDKLKGVTENVTSTTTAAPVNQTVTVTSQTTPSTTTVNGVSTTTDTPPLGKACLANFFCTLDCRTGYQTDATGCPLCVCNADIDIFTQAPPPDSSTSPVPLTTVPIASSSSPGGVASFVCPGIFDCMKQCMNGYRVDSQGCPRNALVPVIGVGTGGLGRG</sequence>
<evidence type="ECO:0000259" key="3">
    <source>
        <dbReference type="Pfam" id="PF02822"/>
    </source>
</evidence>
<reference evidence="4" key="1">
    <citation type="journal article" date="2012" name="Nature">
        <title>The oyster genome reveals stress adaptation and complexity of shell formation.</title>
        <authorList>
            <person name="Zhang G."/>
            <person name="Fang X."/>
            <person name="Guo X."/>
            <person name="Li L."/>
            <person name="Luo R."/>
            <person name="Xu F."/>
            <person name="Yang P."/>
            <person name="Zhang L."/>
            <person name="Wang X."/>
            <person name="Qi H."/>
            <person name="Xiong Z."/>
            <person name="Que H."/>
            <person name="Xie Y."/>
            <person name="Holland P.W."/>
            <person name="Paps J."/>
            <person name="Zhu Y."/>
            <person name="Wu F."/>
            <person name="Chen Y."/>
            <person name="Wang J."/>
            <person name="Peng C."/>
            <person name="Meng J."/>
            <person name="Yang L."/>
            <person name="Liu J."/>
            <person name="Wen B."/>
            <person name="Zhang N."/>
            <person name="Huang Z."/>
            <person name="Zhu Q."/>
            <person name="Feng Y."/>
            <person name="Mount A."/>
            <person name="Hedgecock D."/>
            <person name="Xu Z."/>
            <person name="Liu Y."/>
            <person name="Domazet-Loso T."/>
            <person name="Du Y."/>
            <person name="Sun X."/>
            <person name="Zhang S."/>
            <person name="Liu B."/>
            <person name="Cheng P."/>
            <person name="Jiang X."/>
            <person name="Li J."/>
            <person name="Fan D."/>
            <person name="Wang W."/>
            <person name="Fu W."/>
            <person name="Wang T."/>
            <person name="Wang B."/>
            <person name="Zhang J."/>
            <person name="Peng Z."/>
            <person name="Li Y."/>
            <person name="Li N."/>
            <person name="Wang J."/>
            <person name="Chen M."/>
            <person name="He Y."/>
            <person name="Tan F."/>
            <person name="Song X."/>
            <person name="Zheng Q."/>
            <person name="Huang R."/>
            <person name="Yang H."/>
            <person name="Du X."/>
            <person name="Chen L."/>
            <person name="Yang M."/>
            <person name="Gaffney P.M."/>
            <person name="Wang S."/>
            <person name="Luo L."/>
            <person name="She Z."/>
            <person name="Ming Y."/>
            <person name="Huang W."/>
            <person name="Zhang S."/>
            <person name="Huang B."/>
            <person name="Zhang Y."/>
            <person name="Qu T."/>
            <person name="Ni P."/>
            <person name="Miao G."/>
            <person name="Wang J."/>
            <person name="Wang Q."/>
            <person name="Steinberg C.E."/>
            <person name="Wang H."/>
            <person name="Li N."/>
            <person name="Qian L."/>
            <person name="Zhang G."/>
            <person name="Li Y."/>
            <person name="Yang H."/>
            <person name="Liu X."/>
            <person name="Wang J."/>
            <person name="Yin Y."/>
            <person name="Wang J."/>
        </authorList>
    </citation>
    <scope>NUCLEOTIDE SEQUENCE [LARGE SCALE GENOMIC DNA]</scope>
    <source>
        <strain evidence="4">05x7-T-G4-1.051#20</strain>
    </source>
</reference>
<dbReference type="InParanoid" id="K1QK01"/>
<evidence type="ECO:0000256" key="1">
    <source>
        <dbReference type="ARBA" id="ARBA00022690"/>
    </source>
</evidence>
<evidence type="ECO:0000313" key="4">
    <source>
        <dbReference type="EMBL" id="EKC37047.1"/>
    </source>
</evidence>
<accession>K1QK01</accession>
<protein>
    <recommendedName>
        <fullName evidence="3">Antistasin-like domain-containing protein</fullName>
    </recommendedName>
</protein>
<dbReference type="Pfam" id="PF02822">
    <property type="entry name" value="Antistasin"/>
    <property type="match status" value="2"/>
</dbReference>